<feature type="compositionally biased region" description="Pro residues" evidence="1">
    <location>
        <begin position="138"/>
        <end position="154"/>
    </location>
</feature>
<feature type="compositionally biased region" description="Low complexity" evidence="1">
    <location>
        <begin position="73"/>
        <end position="105"/>
    </location>
</feature>
<evidence type="ECO:0000313" key="2">
    <source>
        <dbReference type="EMBL" id="MEJ2870289.1"/>
    </source>
</evidence>
<name>A0ABU8MSJ1_9PSEU</name>
<dbReference type="EMBL" id="JBBEGN010000012">
    <property type="protein sequence ID" value="MEJ2870289.1"/>
    <property type="molecule type" value="Genomic_DNA"/>
</dbReference>
<feature type="region of interest" description="Disordered" evidence="1">
    <location>
        <begin position="45"/>
        <end position="154"/>
    </location>
</feature>
<gene>
    <name evidence="2" type="ORF">WCD74_21145</name>
</gene>
<feature type="region of interest" description="Disordered" evidence="1">
    <location>
        <begin position="1"/>
        <end position="29"/>
    </location>
</feature>
<comment type="caution">
    <text evidence="2">The sequence shown here is derived from an EMBL/GenBank/DDBJ whole genome shotgun (WGS) entry which is preliminary data.</text>
</comment>
<sequence length="154" mass="15317">MDRDELARQGKQMASDLRDTVSQKVSENQDTIKGTLDKAARWVDEKTGGKYSEQIGKAQGKVDDGIGWVASQGAPASGEPSAPGAAAGDPAPGPTAPVDAPTAPGSTPPGPITPEQGGAAAAPHAAASPDSPTTAPGPQTPTAPDPDAPRPPQV</sequence>
<feature type="compositionally biased region" description="Low complexity" evidence="1">
    <location>
        <begin position="118"/>
        <end position="137"/>
    </location>
</feature>
<keyword evidence="3" id="KW-1185">Reference proteome</keyword>
<accession>A0ABU8MSJ1</accession>
<dbReference type="Proteomes" id="UP001385809">
    <property type="component" value="Unassembled WGS sequence"/>
</dbReference>
<evidence type="ECO:0000313" key="3">
    <source>
        <dbReference type="Proteomes" id="UP001385809"/>
    </source>
</evidence>
<proteinExistence type="predicted"/>
<reference evidence="2 3" key="1">
    <citation type="submission" date="2024-03" db="EMBL/GenBank/DDBJ databases">
        <title>Actinomycetospora sp. OC33-EN08, a novel actinomycete isolated from wild orchid (Aerides multiflora).</title>
        <authorList>
            <person name="Suriyachadkun C."/>
        </authorList>
    </citation>
    <scope>NUCLEOTIDE SEQUENCE [LARGE SCALE GENOMIC DNA]</scope>
    <source>
        <strain evidence="2 3">OC33-EN08</strain>
    </source>
</reference>
<organism evidence="2 3">
    <name type="scientific">Actinomycetospora aurantiaca</name>
    <dbReference type="NCBI Taxonomy" id="3129233"/>
    <lineage>
        <taxon>Bacteria</taxon>
        <taxon>Bacillati</taxon>
        <taxon>Actinomycetota</taxon>
        <taxon>Actinomycetes</taxon>
        <taxon>Pseudonocardiales</taxon>
        <taxon>Pseudonocardiaceae</taxon>
        <taxon>Actinomycetospora</taxon>
    </lineage>
</organism>
<dbReference type="Pfam" id="PF14013">
    <property type="entry name" value="MT0933_antitox"/>
    <property type="match status" value="1"/>
</dbReference>
<dbReference type="RefSeq" id="WP_337696855.1">
    <property type="nucleotide sequence ID" value="NZ_JBBEGN010000012.1"/>
</dbReference>
<evidence type="ECO:0000256" key="1">
    <source>
        <dbReference type="SAM" id="MobiDB-lite"/>
    </source>
</evidence>
<dbReference type="InterPro" id="IPR028037">
    <property type="entry name" value="Antitoxin_Rv0909/MT0933"/>
</dbReference>
<protein>
    <submittedName>
        <fullName evidence="2">Antitoxin</fullName>
    </submittedName>
</protein>